<accession>A0A6M3VYA6</accession>
<evidence type="ECO:0000313" key="2">
    <source>
        <dbReference type="Proteomes" id="UP000680382"/>
    </source>
</evidence>
<dbReference type="GeneID" id="65103357"/>
<dbReference type="EMBL" id="MN850490">
    <property type="protein sequence ID" value="QJF45519.1"/>
    <property type="molecule type" value="Genomic_DNA"/>
</dbReference>
<protein>
    <submittedName>
        <fullName evidence="1">Uncharacterized protein</fullName>
    </submittedName>
</protein>
<name>A0A6M3VYA6_9VIRU</name>
<evidence type="ECO:0000313" key="1">
    <source>
        <dbReference type="EMBL" id="QJF45519.1"/>
    </source>
</evidence>
<proteinExistence type="predicted"/>
<keyword evidence="2" id="KW-1185">Reference proteome</keyword>
<dbReference type="KEGG" id="vg:65103357"/>
<reference evidence="1" key="1">
    <citation type="journal article" date="2020" name="Arch. Virol.">
        <title>Genomic characterisation of a newly identified badnavirus infecting ivy (Hedera helix).</title>
        <authorList>
            <person name="Bester R."/>
            <person name="Burger J.T."/>
            <person name="Maree H.J."/>
        </authorList>
    </citation>
    <scope>NUCLEOTIDE SEQUENCE</scope>
    <source>
        <strain evidence="1">SA1</strain>
    </source>
</reference>
<dbReference type="Proteomes" id="UP000680382">
    <property type="component" value="Segment"/>
</dbReference>
<dbReference type="RefSeq" id="YP_010088023.1">
    <property type="nucleotide sequence ID" value="NC_055604.1"/>
</dbReference>
<gene>
    <name evidence="1" type="primary">ORF2</name>
</gene>
<organism evidence="1 2">
    <name type="scientific">Ivy ringspot-associated virus</name>
    <dbReference type="NCBI Taxonomy" id="2731270"/>
    <lineage>
        <taxon>Viruses</taxon>
        <taxon>Riboviria</taxon>
        <taxon>Pararnavirae</taxon>
        <taxon>Artverviricota</taxon>
        <taxon>Revtraviricetes</taxon>
        <taxon>Ortervirales</taxon>
        <taxon>Caulimoviridae</taxon>
        <taxon>Badnavirus</taxon>
        <taxon>Badnavirus maculahederae</taxon>
    </lineage>
</organism>
<sequence>MTLATRKVAESYREALAATEEIQSPAQGFVRPDEVKGGISAAVATTKQLNTIICLLVDLNEKVDDLAARVKVLEDQVKQPVTASVPADVLAKLNNLTIGRKVEPKGQLRVFTDPKVIIEKEKAKLK</sequence>